<protein>
    <recommendedName>
        <fullName evidence="1">Quinolinate phosphoribosyl transferase N-terminal domain-containing protein</fullName>
    </recommendedName>
</protein>
<sequence length="68" mass="7327">MVFNEIDEKVNFQIKLNDGDNFSPGITIATVVGAASTCLKGERTALNFLQHLSGIATLTRKFVNATKG</sequence>
<dbReference type="PANTHER" id="PTHR32179">
    <property type="entry name" value="NICOTINATE-NUCLEOTIDE PYROPHOSPHORYLASE [CARBOXYLATING]"/>
    <property type="match status" value="1"/>
</dbReference>
<gene>
    <name evidence="2" type="ORF">S03H2_21763</name>
</gene>
<dbReference type="Gene3D" id="3.90.1170.20">
    <property type="entry name" value="Quinolinate phosphoribosyl transferase, N-terminal domain"/>
    <property type="match status" value="1"/>
</dbReference>
<comment type="caution">
    <text evidence="2">The sequence shown here is derived from an EMBL/GenBank/DDBJ whole genome shotgun (WGS) entry which is preliminary data.</text>
</comment>
<feature type="domain" description="Quinolinate phosphoribosyl transferase N-terminal" evidence="1">
    <location>
        <begin position="3"/>
        <end position="53"/>
    </location>
</feature>
<dbReference type="EMBL" id="BARU01011627">
    <property type="protein sequence ID" value="GAH32031.1"/>
    <property type="molecule type" value="Genomic_DNA"/>
</dbReference>
<accession>X1EFI1</accession>
<dbReference type="GO" id="GO:0034213">
    <property type="term" value="P:quinolinate catabolic process"/>
    <property type="evidence" value="ECO:0007669"/>
    <property type="project" value="TreeGrafter"/>
</dbReference>
<dbReference type="Pfam" id="PF02749">
    <property type="entry name" value="QRPTase_N"/>
    <property type="match status" value="1"/>
</dbReference>
<dbReference type="GO" id="GO:0009435">
    <property type="term" value="P:NAD+ biosynthetic process"/>
    <property type="evidence" value="ECO:0007669"/>
    <property type="project" value="TreeGrafter"/>
</dbReference>
<feature type="non-terminal residue" evidence="2">
    <location>
        <position position="68"/>
    </location>
</feature>
<dbReference type="AlphaFoldDB" id="X1EFI1"/>
<dbReference type="InterPro" id="IPR022412">
    <property type="entry name" value="Quinolinate_PRibosylTrfase_N"/>
</dbReference>
<dbReference type="InterPro" id="IPR027277">
    <property type="entry name" value="NadC/ModD"/>
</dbReference>
<dbReference type="SUPFAM" id="SSF54675">
    <property type="entry name" value="Nicotinate/Quinolinate PRTase N-terminal domain-like"/>
    <property type="match status" value="1"/>
</dbReference>
<dbReference type="GO" id="GO:0005737">
    <property type="term" value="C:cytoplasm"/>
    <property type="evidence" value="ECO:0007669"/>
    <property type="project" value="TreeGrafter"/>
</dbReference>
<evidence type="ECO:0000313" key="2">
    <source>
        <dbReference type="EMBL" id="GAH32031.1"/>
    </source>
</evidence>
<name>X1EFI1_9ZZZZ</name>
<organism evidence="2">
    <name type="scientific">marine sediment metagenome</name>
    <dbReference type="NCBI Taxonomy" id="412755"/>
    <lineage>
        <taxon>unclassified sequences</taxon>
        <taxon>metagenomes</taxon>
        <taxon>ecological metagenomes</taxon>
    </lineage>
</organism>
<proteinExistence type="predicted"/>
<dbReference type="PANTHER" id="PTHR32179:SF3">
    <property type="entry name" value="NICOTINATE-NUCLEOTIDE PYROPHOSPHORYLASE [CARBOXYLATING]"/>
    <property type="match status" value="1"/>
</dbReference>
<dbReference type="InterPro" id="IPR037128">
    <property type="entry name" value="Quinolinate_PRibosylTase_N_sf"/>
</dbReference>
<reference evidence="2" key="1">
    <citation type="journal article" date="2014" name="Front. Microbiol.">
        <title>High frequency of phylogenetically diverse reductive dehalogenase-homologous genes in deep subseafloor sedimentary metagenomes.</title>
        <authorList>
            <person name="Kawai M."/>
            <person name="Futagami T."/>
            <person name="Toyoda A."/>
            <person name="Takaki Y."/>
            <person name="Nishi S."/>
            <person name="Hori S."/>
            <person name="Arai W."/>
            <person name="Tsubouchi T."/>
            <person name="Morono Y."/>
            <person name="Uchiyama I."/>
            <person name="Ito T."/>
            <person name="Fujiyama A."/>
            <person name="Inagaki F."/>
            <person name="Takami H."/>
        </authorList>
    </citation>
    <scope>NUCLEOTIDE SEQUENCE</scope>
    <source>
        <strain evidence="2">Expedition CK06-06</strain>
    </source>
</reference>
<evidence type="ECO:0000259" key="1">
    <source>
        <dbReference type="Pfam" id="PF02749"/>
    </source>
</evidence>
<dbReference type="GO" id="GO:0004514">
    <property type="term" value="F:nicotinate-nucleotide diphosphorylase (carboxylating) activity"/>
    <property type="evidence" value="ECO:0007669"/>
    <property type="project" value="TreeGrafter"/>
</dbReference>